<reference evidence="1 2" key="1">
    <citation type="submission" date="2024-10" db="EMBL/GenBank/DDBJ databases">
        <authorList>
            <person name="Kim D."/>
        </authorList>
    </citation>
    <scope>NUCLEOTIDE SEQUENCE [LARGE SCALE GENOMIC DNA]</scope>
    <source>
        <strain evidence="1">BH-2024</strain>
    </source>
</reference>
<keyword evidence="2" id="KW-1185">Reference proteome</keyword>
<name>A0ABD2MCI7_9BILA</name>
<comment type="caution">
    <text evidence="1">The sequence shown here is derived from an EMBL/GenBank/DDBJ whole genome shotgun (WGS) entry which is preliminary data.</text>
</comment>
<dbReference type="EMBL" id="JBICBT010000042">
    <property type="protein sequence ID" value="KAL3125242.1"/>
    <property type="molecule type" value="Genomic_DNA"/>
</dbReference>
<proteinExistence type="predicted"/>
<sequence>MGVGGVSSRTIRKFISFATFVRSEDDEILLLLRRSHTTDDAARRAIICQPTTKCAGNVMVIHAQPMQQLLPRRDMPQIHHPPRNVTSIWIKLWLLFLSLWVFLQAIHVRQIQREYAVPQFAHPPPNVPLIFDHPPAIQPWQQPLPRRNVQQFDHPLPHGLPNHPNPPRVLEVIRRLGEWRGRQRDPRRPLNE</sequence>
<gene>
    <name evidence="1" type="ORF">niasHT_005848</name>
</gene>
<accession>A0ABD2MCI7</accession>
<dbReference type="Proteomes" id="UP001620626">
    <property type="component" value="Unassembled WGS sequence"/>
</dbReference>
<organism evidence="1 2">
    <name type="scientific">Heterodera trifolii</name>
    <dbReference type="NCBI Taxonomy" id="157864"/>
    <lineage>
        <taxon>Eukaryota</taxon>
        <taxon>Metazoa</taxon>
        <taxon>Ecdysozoa</taxon>
        <taxon>Nematoda</taxon>
        <taxon>Chromadorea</taxon>
        <taxon>Rhabditida</taxon>
        <taxon>Tylenchina</taxon>
        <taxon>Tylenchomorpha</taxon>
        <taxon>Tylenchoidea</taxon>
        <taxon>Heteroderidae</taxon>
        <taxon>Heteroderinae</taxon>
        <taxon>Heterodera</taxon>
    </lineage>
</organism>
<evidence type="ECO:0000313" key="1">
    <source>
        <dbReference type="EMBL" id="KAL3125242.1"/>
    </source>
</evidence>
<evidence type="ECO:0000313" key="2">
    <source>
        <dbReference type="Proteomes" id="UP001620626"/>
    </source>
</evidence>
<protein>
    <submittedName>
        <fullName evidence="1">Uncharacterized protein</fullName>
    </submittedName>
</protein>
<dbReference type="AlphaFoldDB" id="A0ABD2MCI7"/>